<dbReference type="NCBIfam" id="TIGR00112">
    <property type="entry name" value="proC"/>
    <property type="match status" value="1"/>
</dbReference>
<dbReference type="FunFam" id="1.10.3730.10:FF:000001">
    <property type="entry name" value="Pyrroline-5-carboxylate reductase"/>
    <property type="match status" value="1"/>
</dbReference>
<dbReference type="PANTHER" id="PTHR11645">
    <property type="entry name" value="PYRROLINE-5-CARBOXYLATE REDUCTASE"/>
    <property type="match status" value="1"/>
</dbReference>
<dbReference type="WBParaSite" id="SMTH1_44560.2">
    <property type="protein sequence ID" value="SMTH1_44560.2"/>
    <property type="gene ID" value="SMTH1_44560"/>
</dbReference>
<evidence type="ECO:0000259" key="15">
    <source>
        <dbReference type="Pfam" id="PF14748"/>
    </source>
</evidence>
<dbReference type="GO" id="GO:0005737">
    <property type="term" value="C:cytoplasm"/>
    <property type="evidence" value="ECO:0007669"/>
    <property type="project" value="UniProtKB-SubCell"/>
</dbReference>
<feature type="binding site" evidence="13">
    <location>
        <position position="90"/>
    </location>
    <ligand>
        <name>NADPH</name>
        <dbReference type="ChEBI" id="CHEBI:57783"/>
    </ligand>
</feature>
<comment type="similarity">
    <text evidence="3">Belongs to the pyrroline-5-carboxylate reductase family.</text>
</comment>
<reference evidence="17" key="1">
    <citation type="submission" date="2023-11" db="UniProtKB">
        <authorList>
            <consortium name="WormBaseParasite"/>
        </authorList>
    </citation>
    <scope>IDENTIFICATION</scope>
</reference>
<evidence type="ECO:0000256" key="11">
    <source>
        <dbReference type="ARBA" id="ARBA00050547"/>
    </source>
</evidence>
<protein>
    <recommendedName>
        <fullName evidence="5">Pyrroline-5-carboxylate reductase</fullName>
        <ecNumber evidence="4">1.5.1.2</ecNumber>
    </recommendedName>
</protein>
<feature type="domain" description="Pyrroline-5-carboxylate reductase catalytic N-terminal" evidence="14">
    <location>
        <begin position="39"/>
        <end position="131"/>
    </location>
</feature>
<evidence type="ECO:0000256" key="12">
    <source>
        <dbReference type="ARBA" id="ARBA00052690"/>
    </source>
</evidence>
<dbReference type="InterPro" id="IPR036291">
    <property type="entry name" value="NAD(P)-bd_dom_sf"/>
</dbReference>
<evidence type="ECO:0000256" key="9">
    <source>
        <dbReference type="ARBA" id="ARBA00022857"/>
    </source>
</evidence>
<name>A0AA85BBC6_9TREM</name>
<comment type="catalytic activity">
    <reaction evidence="12">
        <text>L-proline + NADP(+) = (S)-1-pyrroline-5-carboxylate + NADPH + 2 H(+)</text>
        <dbReference type="Rhea" id="RHEA:14109"/>
        <dbReference type="ChEBI" id="CHEBI:15378"/>
        <dbReference type="ChEBI" id="CHEBI:17388"/>
        <dbReference type="ChEBI" id="CHEBI:57783"/>
        <dbReference type="ChEBI" id="CHEBI:58349"/>
        <dbReference type="ChEBI" id="CHEBI:60039"/>
        <dbReference type="EC" id="1.5.1.2"/>
    </reaction>
</comment>
<dbReference type="Proteomes" id="UP000050791">
    <property type="component" value="Unassembled WGS sequence"/>
</dbReference>
<accession>A0AA85BBC6</accession>
<evidence type="ECO:0000256" key="5">
    <source>
        <dbReference type="ARBA" id="ARBA00021413"/>
    </source>
</evidence>
<evidence type="ECO:0000259" key="14">
    <source>
        <dbReference type="Pfam" id="PF03807"/>
    </source>
</evidence>
<keyword evidence="7" id="KW-0028">Amino-acid biosynthesis</keyword>
<evidence type="ECO:0000256" key="13">
    <source>
        <dbReference type="PIRSR" id="PIRSR000193-1"/>
    </source>
</evidence>
<evidence type="ECO:0000313" key="16">
    <source>
        <dbReference type="Proteomes" id="UP000050791"/>
    </source>
</evidence>
<comment type="subcellular location">
    <subcellularLocation>
        <location evidence="1">Cytoplasm</location>
    </subcellularLocation>
</comment>
<dbReference type="PIRSF" id="PIRSF000193">
    <property type="entry name" value="Pyrrol-5-carb_rd"/>
    <property type="match status" value="1"/>
</dbReference>
<evidence type="ECO:0000256" key="2">
    <source>
        <dbReference type="ARBA" id="ARBA00005205"/>
    </source>
</evidence>
<dbReference type="FunFam" id="3.40.50.720:FF:000190">
    <property type="entry name" value="Pyrroline-5-carboxylate reductase"/>
    <property type="match status" value="1"/>
</dbReference>
<dbReference type="GO" id="GO:0004735">
    <property type="term" value="F:pyrroline-5-carboxylate reductase activity"/>
    <property type="evidence" value="ECO:0007669"/>
    <property type="project" value="UniProtKB-EC"/>
</dbReference>
<evidence type="ECO:0000256" key="6">
    <source>
        <dbReference type="ARBA" id="ARBA00022490"/>
    </source>
</evidence>
<comment type="catalytic activity">
    <reaction evidence="11">
        <text>L-proline + NAD(+) = (S)-1-pyrroline-5-carboxylate + NADH + 2 H(+)</text>
        <dbReference type="Rhea" id="RHEA:14105"/>
        <dbReference type="ChEBI" id="CHEBI:15378"/>
        <dbReference type="ChEBI" id="CHEBI:17388"/>
        <dbReference type="ChEBI" id="CHEBI:57540"/>
        <dbReference type="ChEBI" id="CHEBI:57945"/>
        <dbReference type="ChEBI" id="CHEBI:60039"/>
        <dbReference type="EC" id="1.5.1.2"/>
    </reaction>
</comment>
<dbReference type="HAMAP" id="MF_01925">
    <property type="entry name" value="P5C_reductase"/>
    <property type="match status" value="1"/>
</dbReference>
<dbReference type="InterPro" id="IPR028939">
    <property type="entry name" value="P5C_Rdtase_cat_N"/>
</dbReference>
<keyword evidence="6" id="KW-0963">Cytoplasm</keyword>
<keyword evidence="9 13" id="KW-0521">NADP</keyword>
<dbReference type="InterPro" id="IPR029036">
    <property type="entry name" value="P5CR_dimer"/>
</dbReference>
<organism evidence="16 17">
    <name type="scientific">Schistosoma mattheei</name>
    <dbReference type="NCBI Taxonomy" id="31246"/>
    <lineage>
        <taxon>Eukaryota</taxon>
        <taxon>Metazoa</taxon>
        <taxon>Spiralia</taxon>
        <taxon>Lophotrochozoa</taxon>
        <taxon>Platyhelminthes</taxon>
        <taxon>Trematoda</taxon>
        <taxon>Digenea</taxon>
        <taxon>Strigeidida</taxon>
        <taxon>Schistosomatoidea</taxon>
        <taxon>Schistosomatidae</taxon>
        <taxon>Schistosoma</taxon>
    </lineage>
</organism>
<dbReference type="PANTHER" id="PTHR11645:SF62">
    <property type="entry name" value="PYRROLINE-5-CARBOXYLATE REDUCTASE"/>
    <property type="match status" value="1"/>
</dbReference>
<sequence length="303" mass="32521">MMLLNCCIVKKSNLFKNIIHTKRYAMSADMKTVLASKHYGFMGSGNMSQALVKGFLASNVVTGSQVTMTDRYGLSFPDAEKYGVEYIQTNEPMVEKSDVVFACVKPHILLPALKSLSDRLNDKLLVSIAAGITLDQIQQAVPKSTRIIRIMPNTPCLVGVGTAVYAHTSSVTDEDINLISALCSSIFPVFEAIPESLFNAAVGVSGSSPAYIYMITEAITDAGVLLGLPRPIAQKLIVNTILGSAVMMQKTGKSTTELKNEVCSPGGTTIQGVYALEKGNLRATLMDAVQKVCARGEELSKKS</sequence>
<evidence type="ECO:0000256" key="8">
    <source>
        <dbReference type="ARBA" id="ARBA00022650"/>
    </source>
</evidence>
<dbReference type="Pfam" id="PF03807">
    <property type="entry name" value="F420_oxidored"/>
    <property type="match status" value="1"/>
</dbReference>
<dbReference type="SUPFAM" id="SSF48179">
    <property type="entry name" value="6-phosphogluconate dehydrogenase C-terminal domain-like"/>
    <property type="match status" value="1"/>
</dbReference>
<proteinExistence type="inferred from homology"/>
<evidence type="ECO:0000256" key="4">
    <source>
        <dbReference type="ARBA" id="ARBA00012855"/>
    </source>
</evidence>
<keyword evidence="10" id="KW-0560">Oxidoreductase</keyword>
<dbReference type="SUPFAM" id="SSF51735">
    <property type="entry name" value="NAD(P)-binding Rossmann-fold domains"/>
    <property type="match status" value="1"/>
</dbReference>
<evidence type="ECO:0000256" key="10">
    <source>
        <dbReference type="ARBA" id="ARBA00023002"/>
    </source>
</evidence>
<evidence type="ECO:0000256" key="3">
    <source>
        <dbReference type="ARBA" id="ARBA00005525"/>
    </source>
</evidence>
<evidence type="ECO:0000256" key="1">
    <source>
        <dbReference type="ARBA" id="ARBA00004496"/>
    </source>
</evidence>
<dbReference type="Pfam" id="PF14748">
    <property type="entry name" value="P5CR_dimer"/>
    <property type="match status" value="1"/>
</dbReference>
<dbReference type="AlphaFoldDB" id="A0AA85BBC6"/>
<keyword evidence="8" id="KW-0641">Proline biosynthesis</keyword>
<dbReference type="Gene3D" id="3.40.50.720">
    <property type="entry name" value="NAD(P)-binding Rossmann-like Domain"/>
    <property type="match status" value="1"/>
</dbReference>
<dbReference type="Gene3D" id="1.10.3730.10">
    <property type="entry name" value="ProC C-terminal domain-like"/>
    <property type="match status" value="1"/>
</dbReference>
<evidence type="ECO:0000313" key="17">
    <source>
        <dbReference type="WBParaSite" id="SMTH1_44560.2"/>
    </source>
</evidence>
<dbReference type="GO" id="GO:0055129">
    <property type="term" value="P:L-proline biosynthetic process"/>
    <property type="evidence" value="ECO:0007669"/>
    <property type="project" value="TreeGrafter"/>
</dbReference>
<dbReference type="InterPro" id="IPR000304">
    <property type="entry name" value="Pyrroline-COOH_reductase"/>
</dbReference>
<dbReference type="EC" id="1.5.1.2" evidence="4"/>
<dbReference type="InterPro" id="IPR008927">
    <property type="entry name" value="6-PGluconate_DH-like_C_sf"/>
</dbReference>
<comment type="pathway">
    <text evidence="2">Amino-acid biosynthesis; L-proline biosynthesis; L-proline from L-glutamate 5-semialdehyde: step 1/1.</text>
</comment>
<feature type="domain" description="Pyrroline-5-carboxylate reductase dimerisation" evidence="15">
    <location>
        <begin position="195"/>
        <end position="299"/>
    </location>
</feature>
<evidence type="ECO:0000256" key="7">
    <source>
        <dbReference type="ARBA" id="ARBA00022605"/>
    </source>
</evidence>